<evidence type="ECO:0000256" key="7">
    <source>
        <dbReference type="ARBA" id="ARBA00013414"/>
    </source>
</evidence>
<evidence type="ECO:0000256" key="3">
    <source>
        <dbReference type="ARBA" id="ARBA00007707"/>
    </source>
</evidence>
<evidence type="ECO:0000256" key="6">
    <source>
        <dbReference type="ARBA" id="ARBA00012457"/>
    </source>
</evidence>
<evidence type="ECO:0000259" key="16">
    <source>
        <dbReference type="Pfam" id="PF25087"/>
    </source>
</evidence>
<dbReference type="EC" id="2.7.7.23" evidence="6"/>
<keyword evidence="10" id="KW-0511">Multifunctional enzyme</keyword>
<dbReference type="InterPro" id="IPR029044">
    <property type="entry name" value="Nucleotide-diphossugar_trans"/>
</dbReference>
<organism evidence="18 19">
    <name type="scientific">Methanothrix harundinacea</name>
    <dbReference type="NCBI Taxonomy" id="301375"/>
    <lineage>
        <taxon>Archaea</taxon>
        <taxon>Methanobacteriati</taxon>
        <taxon>Methanobacteriota</taxon>
        <taxon>Stenosarchaea group</taxon>
        <taxon>Methanomicrobia</taxon>
        <taxon>Methanotrichales</taxon>
        <taxon>Methanotrichaceae</taxon>
        <taxon>Methanothrix</taxon>
    </lineage>
</organism>
<name>A0A117MC44_9EURY</name>
<evidence type="ECO:0000256" key="11">
    <source>
        <dbReference type="ARBA" id="ARBA00023315"/>
    </source>
</evidence>
<evidence type="ECO:0000313" key="20">
    <source>
        <dbReference type="Proteomes" id="UP000057043"/>
    </source>
</evidence>
<dbReference type="PANTHER" id="PTHR43584:SF8">
    <property type="entry name" value="N-ACETYLMURAMATE ALPHA-1-PHOSPHATE URIDYLYLTRANSFERASE"/>
    <property type="match status" value="1"/>
</dbReference>
<comment type="caution">
    <text evidence="18">The sequence shown here is derived from an EMBL/GenBank/DDBJ whole genome shotgun (WGS) entry which is preliminary data.</text>
</comment>
<dbReference type="InterPro" id="IPR056729">
    <property type="entry name" value="GMPPB_C"/>
</dbReference>
<evidence type="ECO:0000256" key="8">
    <source>
        <dbReference type="ARBA" id="ARBA00022679"/>
    </source>
</evidence>
<keyword evidence="8 18" id="KW-0808">Transferase</keyword>
<comment type="similarity">
    <text evidence="3">In the C-terminal section; belongs to the transferase hexapeptide repeat family.</text>
</comment>
<reference evidence="18" key="1">
    <citation type="journal article" date="2015" name="MBio">
        <title>Genome-resolved metagenomic analysis reveals roles for candidate phyla and other microbial community members in biogeochemical transformations in oil reservoirs.</title>
        <authorList>
            <person name="Hu P."/>
            <person name="Tom L."/>
            <person name="Singh A."/>
            <person name="Thomas B.C."/>
            <person name="Baker B.J."/>
            <person name="Piceno Y.M."/>
            <person name="Andersen G.L."/>
            <person name="Banfield J.F."/>
        </authorList>
    </citation>
    <scope>NUCLEOTIDE SEQUENCE [LARGE SCALE GENOMIC DNA]</scope>
    <source>
        <strain evidence="18">56_747</strain>
    </source>
</reference>
<dbReference type="Pfam" id="PF00483">
    <property type="entry name" value="NTP_transferase"/>
    <property type="match status" value="1"/>
</dbReference>
<evidence type="ECO:0000256" key="4">
    <source>
        <dbReference type="ARBA" id="ARBA00007947"/>
    </source>
</evidence>
<feature type="domain" description="Mannose-1-phosphate guanyltransferase C-terminal" evidence="16">
    <location>
        <begin position="269"/>
        <end position="385"/>
    </location>
</feature>
<dbReference type="EMBL" id="LGFT01000036">
    <property type="protein sequence ID" value="KUK44058.1"/>
    <property type="molecule type" value="Genomic_DNA"/>
</dbReference>
<dbReference type="EC" id="2.3.1.157" evidence="5"/>
<dbReference type="NCBIfam" id="TIGR03992">
    <property type="entry name" value="Arch_glmU"/>
    <property type="match status" value="1"/>
</dbReference>
<dbReference type="InterPro" id="IPR023915">
    <property type="entry name" value="Bifunctiontional_GlmU_arc-type"/>
</dbReference>
<dbReference type="CDD" id="cd04181">
    <property type="entry name" value="NTP_transferase"/>
    <property type="match status" value="1"/>
</dbReference>
<gene>
    <name evidence="17" type="ORF">XD72_1576</name>
    <name evidence="18" type="ORF">XE07_1520</name>
</gene>
<evidence type="ECO:0000256" key="9">
    <source>
        <dbReference type="ARBA" id="ARBA00022695"/>
    </source>
</evidence>
<dbReference type="GO" id="GO:0003977">
    <property type="term" value="F:UDP-N-acetylglucosamine diphosphorylase activity"/>
    <property type="evidence" value="ECO:0007669"/>
    <property type="project" value="UniProtKB-EC"/>
</dbReference>
<comment type="catalytic activity">
    <reaction evidence="12">
        <text>alpha-D-glucosamine 1-phosphate + acetyl-CoA = N-acetyl-alpha-D-glucosamine 1-phosphate + CoA + H(+)</text>
        <dbReference type="Rhea" id="RHEA:13725"/>
        <dbReference type="ChEBI" id="CHEBI:15378"/>
        <dbReference type="ChEBI" id="CHEBI:57287"/>
        <dbReference type="ChEBI" id="CHEBI:57288"/>
        <dbReference type="ChEBI" id="CHEBI:57776"/>
        <dbReference type="ChEBI" id="CHEBI:58516"/>
        <dbReference type="EC" id="2.3.1.157"/>
    </reaction>
</comment>
<evidence type="ECO:0000313" key="19">
    <source>
        <dbReference type="Proteomes" id="UP000053961"/>
    </source>
</evidence>
<comment type="similarity">
    <text evidence="4">In the N-terminal section; belongs to the N-acetylglucosamine-1-phosphate uridyltransferase family.</text>
</comment>
<feature type="region of interest" description="Disordered" evidence="14">
    <location>
        <begin position="403"/>
        <end position="449"/>
    </location>
</feature>
<dbReference type="UniPathway" id="UPA00113">
    <property type="reaction ID" value="UER00532"/>
</dbReference>
<dbReference type="InterPro" id="IPR005835">
    <property type="entry name" value="NTP_transferase_dom"/>
</dbReference>
<feature type="compositionally biased region" description="Basic and acidic residues" evidence="14">
    <location>
        <begin position="403"/>
        <end position="428"/>
    </location>
</feature>
<evidence type="ECO:0000256" key="12">
    <source>
        <dbReference type="ARBA" id="ARBA00048247"/>
    </source>
</evidence>
<proteinExistence type="inferred from homology"/>
<dbReference type="Proteomes" id="UP000057043">
    <property type="component" value="Unassembled WGS sequence"/>
</dbReference>
<dbReference type="GO" id="GO:0019134">
    <property type="term" value="F:glucosamine-1-phosphate N-acetyltransferase activity"/>
    <property type="evidence" value="ECO:0007669"/>
    <property type="project" value="UniProtKB-EC"/>
</dbReference>
<comment type="pathway">
    <text evidence="2">Nucleotide-sugar biosynthesis; UDP-N-acetyl-alpha-D-glucosamine biosynthesis; UDP-N-acetyl-alpha-D-glucosamine from N-acetyl-alpha-D-glucosamine 1-phosphate: step 1/1.</text>
</comment>
<dbReference type="InterPro" id="IPR011004">
    <property type="entry name" value="Trimer_LpxA-like_sf"/>
</dbReference>
<dbReference type="EMBL" id="LGHB01000024">
    <property type="protein sequence ID" value="KUK95892.1"/>
    <property type="molecule type" value="Genomic_DNA"/>
</dbReference>
<dbReference type="Gene3D" id="3.90.550.10">
    <property type="entry name" value="Spore Coat Polysaccharide Biosynthesis Protein SpsA, Chain A"/>
    <property type="match status" value="1"/>
</dbReference>
<accession>A0A117MC44</accession>
<dbReference type="PATRIC" id="fig|301375.6.peg.684"/>
<evidence type="ECO:0000256" key="13">
    <source>
        <dbReference type="ARBA" id="ARBA00048493"/>
    </source>
</evidence>
<dbReference type="InterPro" id="IPR050065">
    <property type="entry name" value="GlmU-like"/>
</dbReference>
<dbReference type="SUPFAM" id="SSF53448">
    <property type="entry name" value="Nucleotide-diphospho-sugar transferases"/>
    <property type="match status" value="1"/>
</dbReference>
<dbReference type="AlphaFoldDB" id="A0A117MC44"/>
<evidence type="ECO:0000313" key="18">
    <source>
        <dbReference type="EMBL" id="KUK95892.1"/>
    </source>
</evidence>
<dbReference type="PANTHER" id="PTHR43584">
    <property type="entry name" value="NUCLEOTIDYL TRANSFERASE"/>
    <property type="match status" value="1"/>
</dbReference>
<dbReference type="Proteomes" id="UP000053961">
    <property type="component" value="Unassembled WGS sequence"/>
</dbReference>
<evidence type="ECO:0000259" key="15">
    <source>
        <dbReference type="Pfam" id="PF00483"/>
    </source>
</evidence>
<evidence type="ECO:0000256" key="5">
    <source>
        <dbReference type="ARBA" id="ARBA00012225"/>
    </source>
</evidence>
<evidence type="ECO:0000256" key="1">
    <source>
        <dbReference type="ARBA" id="ARBA00005166"/>
    </source>
</evidence>
<dbReference type="Pfam" id="PF25087">
    <property type="entry name" value="GMPPB_C"/>
    <property type="match status" value="1"/>
</dbReference>
<evidence type="ECO:0000256" key="10">
    <source>
        <dbReference type="ARBA" id="ARBA00023268"/>
    </source>
</evidence>
<dbReference type="Gene3D" id="2.160.10.10">
    <property type="entry name" value="Hexapeptide repeat proteins"/>
    <property type="match status" value="1"/>
</dbReference>
<keyword evidence="9" id="KW-0548">Nucleotidyltransferase</keyword>
<evidence type="ECO:0000256" key="2">
    <source>
        <dbReference type="ARBA" id="ARBA00005208"/>
    </source>
</evidence>
<feature type="domain" description="Nucleotidyl transferase" evidence="15">
    <location>
        <begin position="3"/>
        <end position="179"/>
    </location>
</feature>
<dbReference type="GO" id="GO:0006048">
    <property type="term" value="P:UDP-N-acetylglucosamine biosynthetic process"/>
    <property type="evidence" value="ECO:0007669"/>
    <property type="project" value="UniProtKB-UniPathway"/>
</dbReference>
<comment type="pathway">
    <text evidence="1">Nucleotide-sugar biosynthesis; UDP-N-acetyl-alpha-D-glucosamine biosynthesis; N-acetyl-alpha-D-glucosamine 1-phosphate from alpha-D-glucosamine 6-phosphate (route II): step 2/2.</text>
</comment>
<reference evidence="19 20" key="2">
    <citation type="journal article" date="2015" name="MBio">
        <title>Genome-Resolved Metagenomic Analysis Reveals Roles for Candidate Phyla and Other Microbial Community Members in Biogeochemical Transformations in Oil Reservoirs.</title>
        <authorList>
            <person name="Hu P."/>
            <person name="Tom L."/>
            <person name="Singh A."/>
            <person name="Thomas B.C."/>
            <person name="Baker B.J."/>
            <person name="Piceno Y.M."/>
            <person name="Andersen G.L."/>
            <person name="Banfield J.F."/>
        </authorList>
    </citation>
    <scope>NUCLEOTIDE SEQUENCE [LARGE SCALE GENOMIC DNA]</scope>
    <source>
        <strain evidence="17">57_489</strain>
    </source>
</reference>
<evidence type="ECO:0000256" key="14">
    <source>
        <dbReference type="SAM" id="MobiDB-lite"/>
    </source>
</evidence>
<sequence>MQAIVLAAGEGERMRPLTVSYPKAMLPVGGKPLLEHLLGRAKEAGVERFVIVVGHQKEKLMDHFGDGSGLGIKIEYVVQEERLGTGHALLRAGGLAEDRFLAMNGDVLCDADSLRRVMESKGLAVAAARVANPDPERDEILEVEAGVLKSVAERGKSPPSHLIYAGICLLDKRIFEALRRIPASGGTGKEVRDLTTGLQSLLVDGVQIGVEEAESWIEITLPWDVLKANETLMPPDTRGILGEVEANATLSGEVAVGKGTVIRSGSYVTGPVVIGDGCEIGPNCLIRYHTSIGDGVRIGNGVVIENSTIMEGTEVSHLCYLGDSLIGPRCRLGVGTIVANRRHDDATVKSYLRGTKAETGRMSLGAVLGEGVKTGAGSIVYPGTVVEAGRWGRPGEILWGYREAEKHEPEEGDKNEADPSEKGEVDVKKKIKNAIDDNPVTEGGGSEMA</sequence>
<keyword evidence="11" id="KW-0012">Acyltransferase</keyword>
<protein>
    <recommendedName>
        <fullName evidence="7">Bifunctional protein GlmU</fullName>
        <ecNumber evidence="5">2.3.1.157</ecNumber>
        <ecNumber evidence="6">2.7.7.23</ecNumber>
    </recommendedName>
</protein>
<comment type="catalytic activity">
    <reaction evidence="13">
        <text>N-acetyl-alpha-D-glucosamine 1-phosphate + UTP + H(+) = UDP-N-acetyl-alpha-D-glucosamine + diphosphate</text>
        <dbReference type="Rhea" id="RHEA:13509"/>
        <dbReference type="ChEBI" id="CHEBI:15378"/>
        <dbReference type="ChEBI" id="CHEBI:33019"/>
        <dbReference type="ChEBI" id="CHEBI:46398"/>
        <dbReference type="ChEBI" id="CHEBI:57705"/>
        <dbReference type="ChEBI" id="CHEBI:57776"/>
        <dbReference type="EC" id="2.7.7.23"/>
    </reaction>
</comment>
<dbReference type="SUPFAM" id="SSF51161">
    <property type="entry name" value="Trimeric LpxA-like enzymes"/>
    <property type="match status" value="1"/>
</dbReference>
<evidence type="ECO:0000313" key="17">
    <source>
        <dbReference type="EMBL" id="KUK44058.1"/>
    </source>
</evidence>